<keyword evidence="1" id="KW-1133">Transmembrane helix</keyword>
<proteinExistence type="predicted"/>
<evidence type="ECO:0000313" key="2">
    <source>
        <dbReference type="EMBL" id="KKQ27798.1"/>
    </source>
</evidence>
<feature type="transmembrane region" description="Helical" evidence="1">
    <location>
        <begin position="149"/>
        <end position="167"/>
    </location>
</feature>
<keyword evidence="1" id="KW-0472">Membrane</keyword>
<evidence type="ECO:0000256" key="1">
    <source>
        <dbReference type="SAM" id="Phobius"/>
    </source>
</evidence>
<name>A0A0G0G9M5_9BACT</name>
<evidence type="ECO:0000313" key="3">
    <source>
        <dbReference type="Proteomes" id="UP000034849"/>
    </source>
</evidence>
<feature type="transmembrane region" description="Helical" evidence="1">
    <location>
        <begin position="119"/>
        <end position="143"/>
    </location>
</feature>
<protein>
    <submittedName>
        <fullName evidence="2">Uncharacterized protein</fullName>
    </submittedName>
</protein>
<accession>A0A0G0G9M5</accession>
<dbReference type="Proteomes" id="UP000034849">
    <property type="component" value="Unassembled WGS sequence"/>
</dbReference>
<dbReference type="EMBL" id="LBSX01000005">
    <property type="protein sequence ID" value="KKQ27798.1"/>
    <property type="molecule type" value="Genomic_DNA"/>
</dbReference>
<dbReference type="AlphaFoldDB" id="A0A0G0G9M5"/>
<keyword evidence="1" id="KW-0812">Transmembrane</keyword>
<reference evidence="2 3" key="1">
    <citation type="journal article" date="2015" name="Nature">
        <title>rRNA introns, odd ribosomes, and small enigmatic genomes across a large radiation of phyla.</title>
        <authorList>
            <person name="Brown C.T."/>
            <person name="Hug L.A."/>
            <person name="Thomas B.C."/>
            <person name="Sharon I."/>
            <person name="Castelle C.J."/>
            <person name="Singh A."/>
            <person name="Wilkins M.J."/>
            <person name="Williams K.H."/>
            <person name="Banfield J.F."/>
        </authorList>
    </citation>
    <scope>NUCLEOTIDE SEQUENCE [LARGE SCALE GENOMIC DNA]</scope>
</reference>
<dbReference type="STRING" id="1619046.US42_C0005G0023"/>
<sequence length="200" mass="23522">MPEEKSPASAKATAGKENLYTASEMKKVLQNAEMALWLDSYNNIFSDFDPRPFAERALSDDFILEMKKVARDRGKDSYELKFLLAPETRNHHQEEVIKERLHHFFIEQHHQYIKERKGIIARGFLFVILGVVFMSVASFLLTFFANEKFLFNFLVILLEPAGWFLFWEGLSHAMYKSEQVNPEIKFYHKMAHSKIEFISY</sequence>
<organism evidence="2 3">
    <name type="scientific">Candidatus Magasanikbacteria bacterium GW2011_GWC2_37_14</name>
    <dbReference type="NCBI Taxonomy" id="1619046"/>
    <lineage>
        <taxon>Bacteria</taxon>
        <taxon>Candidatus Magasanikiibacteriota</taxon>
    </lineage>
</organism>
<comment type="caution">
    <text evidence="2">The sequence shown here is derived from an EMBL/GenBank/DDBJ whole genome shotgun (WGS) entry which is preliminary data.</text>
</comment>
<gene>
    <name evidence="2" type="ORF">US42_C0005G0023</name>
</gene>